<dbReference type="AlphaFoldDB" id="A0A821TGW9"/>
<protein>
    <submittedName>
        <fullName evidence="2">Uncharacterized protein</fullName>
    </submittedName>
</protein>
<dbReference type="EMBL" id="CAJNYT010003320">
    <property type="protein sequence ID" value="CAF3549938.1"/>
    <property type="molecule type" value="Genomic_DNA"/>
</dbReference>
<evidence type="ECO:0000313" key="3">
    <source>
        <dbReference type="Proteomes" id="UP000663848"/>
    </source>
</evidence>
<proteinExistence type="predicted"/>
<evidence type="ECO:0000313" key="1">
    <source>
        <dbReference type="EMBL" id="CAF3549938.1"/>
    </source>
</evidence>
<comment type="caution">
    <text evidence="2">The sequence shown here is derived from an EMBL/GenBank/DDBJ whole genome shotgun (WGS) entry which is preliminary data.</text>
</comment>
<gene>
    <name evidence="1" type="ORF">GRG538_LOCUS20186</name>
    <name evidence="2" type="ORF">QYT958_LOCUS29027</name>
</gene>
<sequence>MLNCGINRCMLTNSAHPLDAKWHNNANNGIGNHAKHNCCSRDAPITITTNSIPSQEFELVGIGWNWNWNWNWLEVVRIGIGIGIGRNWVSIVRNWLELELLWNWFRIGSELI</sequence>
<organism evidence="2 3">
    <name type="scientific">Rotaria socialis</name>
    <dbReference type="NCBI Taxonomy" id="392032"/>
    <lineage>
        <taxon>Eukaryota</taxon>
        <taxon>Metazoa</taxon>
        <taxon>Spiralia</taxon>
        <taxon>Gnathifera</taxon>
        <taxon>Rotifera</taxon>
        <taxon>Eurotatoria</taxon>
        <taxon>Bdelloidea</taxon>
        <taxon>Philodinida</taxon>
        <taxon>Philodinidae</taxon>
        <taxon>Rotaria</taxon>
    </lineage>
</organism>
<dbReference type="Proteomes" id="UP000663872">
    <property type="component" value="Unassembled WGS sequence"/>
</dbReference>
<reference evidence="2" key="1">
    <citation type="submission" date="2021-02" db="EMBL/GenBank/DDBJ databases">
        <authorList>
            <person name="Nowell W R."/>
        </authorList>
    </citation>
    <scope>NUCLEOTIDE SEQUENCE</scope>
</reference>
<name>A0A821TGW9_9BILA</name>
<evidence type="ECO:0000313" key="2">
    <source>
        <dbReference type="EMBL" id="CAF4876324.1"/>
    </source>
</evidence>
<dbReference type="Proteomes" id="UP000663848">
    <property type="component" value="Unassembled WGS sequence"/>
</dbReference>
<accession>A0A821TGW9</accession>
<dbReference type="EMBL" id="CAJOBR010008236">
    <property type="protein sequence ID" value="CAF4876324.1"/>
    <property type="molecule type" value="Genomic_DNA"/>
</dbReference>